<organism evidence="1 2">
    <name type="scientific">Carboxylicivirga marina</name>
    <dbReference type="NCBI Taxonomy" id="2800988"/>
    <lineage>
        <taxon>Bacteria</taxon>
        <taxon>Pseudomonadati</taxon>
        <taxon>Bacteroidota</taxon>
        <taxon>Bacteroidia</taxon>
        <taxon>Marinilabiliales</taxon>
        <taxon>Marinilabiliaceae</taxon>
        <taxon>Carboxylicivirga</taxon>
    </lineage>
</organism>
<dbReference type="Pfam" id="PF10987">
    <property type="entry name" value="DUF2806"/>
    <property type="match status" value="1"/>
</dbReference>
<comment type="caution">
    <text evidence="1">The sequence shown here is derived from an EMBL/GenBank/DDBJ whole genome shotgun (WGS) entry which is preliminary data.</text>
</comment>
<gene>
    <name evidence="1" type="ORF">JIV24_20935</name>
</gene>
<name>A0ABS1HQ70_9BACT</name>
<keyword evidence="2" id="KW-1185">Reference proteome</keyword>
<proteinExistence type="predicted"/>
<dbReference type="RefSeq" id="WP_200467039.1">
    <property type="nucleotide sequence ID" value="NZ_JAENRR010000094.1"/>
</dbReference>
<evidence type="ECO:0000313" key="2">
    <source>
        <dbReference type="Proteomes" id="UP000605676"/>
    </source>
</evidence>
<sequence>MEIKDLTGLSKPLQKLIKVVSQGVGALSSPYLIRKTADARAYEIKVLSEAIKDNQQDLKKIGFTEDKLSLLSLDGNALQKEVPIEERAKNRLEYKEQKRQNNIENITQKAASNLEAETTVSDEPVNEDWTTRFFDYAEEISNDEMQELWGKILAGEIKQPKSYSLRTLDIIRNLSEDEAKVFMKFASFALFVPKLDHYCSGYNYF</sequence>
<dbReference type="Proteomes" id="UP000605676">
    <property type="component" value="Unassembled WGS sequence"/>
</dbReference>
<dbReference type="InterPro" id="IPR021254">
    <property type="entry name" value="DUF2806"/>
</dbReference>
<accession>A0ABS1HQ70</accession>
<dbReference type="EMBL" id="JAENRR010000094">
    <property type="protein sequence ID" value="MBK3519820.1"/>
    <property type="molecule type" value="Genomic_DNA"/>
</dbReference>
<evidence type="ECO:0000313" key="1">
    <source>
        <dbReference type="EMBL" id="MBK3519820.1"/>
    </source>
</evidence>
<protein>
    <submittedName>
        <fullName evidence="1">DUF2806 domain-containing protein</fullName>
    </submittedName>
</protein>
<reference evidence="1 2" key="1">
    <citation type="submission" date="2021-01" db="EMBL/GenBank/DDBJ databases">
        <title>Carboxyliciviraga sp.nov., isolated from coastal sediments.</title>
        <authorList>
            <person name="Lu D."/>
            <person name="Zhang T."/>
        </authorList>
    </citation>
    <scope>NUCLEOTIDE SEQUENCE [LARGE SCALE GENOMIC DNA]</scope>
    <source>
        <strain evidence="1 2">N1Y132</strain>
    </source>
</reference>